<dbReference type="SUPFAM" id="SSF50891">
    <property type="entry name" value="Cyclophilin-like"/>
    <property type="match status" value="1"/>
</dbReference>
<dbReference type="EMBL" id="CP032514">
    <property type="protein sequence ID" value="AYD90080.1"/>
    <property type="molecule type" value="Genomic_DNA"/>
</dbReference>
<protein>
    <recommendedName>
        <fullName evidence="2">Cyclophilin-like domain-containing protein</fullName>
    </recommendedName>
</protein>
<dbReference type="InterPro" id="IPR041183">
    <property type="entry name" value="Cyclophilin-like"/>
</dbReference>
<evidence type="ECO:0000256" key="1">
    <source>
        <dbReference type="SAM" id="SignalP"/>
    </source>
</evidence>
<dbReference type="Proteomes" id="UP000273001">
    <property type="component" value="Chromosome"/>
</dbReference>
<evidence type="ECO:0000313" key="3">
    <source>
        <dbReference type="EMBL" id="AYD90080.1"/>
    </source>
</evidence>
<name>A0ABM6Z4K2_9ACTO</name>
<feature type="signal peptide" evidence="1">
    <location>
        <begin position="1"/>
        <end position="19"/>
    </location>
</feature>
<feature type="domain" description="Cyclophilin-like" evidence="2">
    <location>
        <begin position="69"/>
        <end position="177"/>
    </location>
</feature>
<dbReference type="Gene3D" id="2.40.100.20">
    <property type="match status" value="1"/>
</dbReference>
<proteinExistence type="predicted"/>
<dbReference type="PROSITE" id="PS51257">
    <property type="entry name" value="PROKAR_LIPOPROTEIN"/>
    <property type="match status" value="1"/>
</dbReference>
<gene>
    <name evidence="3" type="ORF">D5R93_08810</name>
</gene>
<keyword evidence="4" id="KW-1185">Reference proteome</keyword>
<evidence type="ECO:0000259" key="2">
    <source>
        <dbReference type="Pfam" id="PF18050"/>
    </source>
</evidence>
<sequence>MVKEHARRTVLASTLASLASLPLSVCGCAPVSDSGQAAGARTGSGTSPRIITSPAATASQGEHTPIIVRVNGTAYPAHLNGTQTAQALVARLPLTASFRDYSPYVAKKVADLDEPLDHDQMPNDDPVAGDIVYWSYKQQIALYWRAAYRYIDTHVIGTFDSSEGVSAVQALTPQDEVVIALA</sequence>
<dbReference type="Pfam" id="PF18050">
    <property type="entry name" value="Cyclophil_like2"/>
    <property type="match status" value="1"/>
</dbReference>
<feature type="chain" id="PRO_5045240183" description="Cyclophilin-like domain-containing protein" evidence="1">
    <location>
        <begin position="20"/>
        <end position="182"/>
    </location>
</feature>
<organism evidence="3 4">
    <name type="scientific">Actinomyces lilanjuaniae</name>
    <dbReference type="NCBI Taxonomy" id="2321394"/>
    <lineage>
        <taxon>Bacteria</taxon>
        <taxon>Bacillati</taxon>
        <taxon>Actinomycetota</taxon>
        <taxon>Actinomycetes</taxon>
        <taxon>Actinomycetales</taxon>
        <taxon>Actinomycetaceae</taxon>
        <taxon>Actinomyces</taxon>
    </lineage>
</organism>
<dbReference type="RefSeq" id="WP_120204782.1">
    <property type="nucleotide sequence ID" value="NZ_CP032514.1"/>
</dbReference>
<dbReference type="InterPro" id="IPR029000">
    <property type="entry name" value="Cyclophilin-like_dom_sf"/>
</dbReference>
<evidence type="ECO:0000313" key="4">
    <source>
        <dbReference type="Proteomes" id="UP000273001"/>
    </source>
</evidence>
<reference evidence="3 4" key="1">
    <citation type="submission" date="2018-09" db="EMBL/GenBank/DDBJ databases">
        <authorList>
            <person name="Li J."/>
        </authorList>
    </citation>
    <scope>NUCLEOTIDE SEQUENCE [LARGE SCALE GENOMIC DNA]</scope>
    <source>
        <strain evidence="3 4">2129</strain>
    </source>
</reference>
<keyword evidence="1" id="KW-0732">Signal</keyword>
<accession>A0ABM6Z4K2</accession>